<name>A0A1V2TIM9_9NOCA</name>
<dbReference type="InterPro" id="IPR010445">
    <property type="entry name" value="LapA_dom"/>
</dbReference>
<accession>A0A1V2TIM9</accession>
<dbReference type="EMBL" id="MUMY01000005">
    <property type="protein sequence ID" value="ONM49362.1"/>
    <property type="molecule type" value="Genomic_DNA"/>
</dbReference>
<keyword evidence="9" id="KW-1185">Reference proteome</keyword>
<keyword evidence="2 6" id="KW-0812">Transmembrane</keyword>
<feature type="compositionally biased region" description="Basic and acidic residues" evidence="5">
    <location>
        <begin position="24"/>
        <end position="36"/>
    </location>
</feature>
<proteinExistence type="predicted"/>
<dbReference type="Proteomes" id="UP000188836">
    <property type="component" value="Unassembled WGS sequence"/>
</dbReference>
<keyword evidence="3 6" id="KW-1133">Transmembrane helix</keyword>
<keyword evidence="1" id="KW-1003">Cell membrane</keyword>
<feature type="transmembrane region" description="Helical" evidence="6">
    <location>
        <begin position="81"/>
        <end position="106"/>
    </location>
</feature>
<feature type="domain" description="Lipopolysaccharide assembly protein A" evidence="7">
    <location>
        <begin position="70"/>
        <end position="120"/>
    </location>
</feature>
<evidence type="ECO:0000256" key="6">
    <source>
        <dbReference type="SAM" id="Phobius"/>
    </source>
</evidence>
<dbReference type="Pfam" id="PF06305">
    <property type="entry name" value="LapA_dom"/>
    <property type="match status" value="1"/>
</dbReference>
<dbReference type="STRING" id="1538463.B0T36_12635"/>
<feature type="transmembrane region" description="Helical" evidence="6">
    <location>
        <begin position="49"/>
        <end position="69"/>
    </location>
</feature>
<evidence type="ECO:0000256" key="1">
    <source>
        <dbReference type="ARBA" id="ARBA00022475"/>
    </source>
</evidence>
<evidence type="ECO:0000256" key="3">
    <source>
        <dbReference type="ARBA" id="ARBA00022989"/>
    </source>
</evidence>
<evidence type="ECO:0000256" key="4">
    <source>
        <dbReference type="ARBA" id="ARBA00023136"/>
    </source>
</evidence>
<dbReference type="AlphaFoldDB" id="A0A1V2TIM9"/>
<keyword evidence="4 6" id="KW-0472">Membrane</keyword>
<evidence type="ECO:0000313" key="9">
    <source>
        <dbReference type="Proteomes" id="UP000188836"/>
    </source>
</evidence>
<evidence type="ECO:0000259" key="7">
    <source>
        <dbReference type="Pfam" id="PF06305"/>
    </source>
</evidence>
<protein>
    <recommendedName>
        <fullName evidence="7">Lipopolysaccharide assembly protein A domain-containing protein</fullName>
    </recommendedName>
</protein>
<dbReference type="GO" id="GO:0005886">
    <property type="term" value="C:plasma membrane"/>
    <property type="evidence" value="ECO:0007669"/>
    <property type="project" value="InterPro"/>
</dbReference>
<gene>
    <name evidence="8" type="ORF">B0T46_08375</name>
</gene>
<evidence type="ECO:0000256" key="5">
    <source>
        <dbReference type="SAM" id="MobiDB-lite"/>
    </source>
</evidence>
<feature type="region of interest" description="Disordered" evidence="5">
    <location>
        <begin position="1"/>
        <end position="41"/>
    </location>
</feature>
<evidence type="ECO:0000313" key="8">
    <source>
        <dbReference type="EMBL" id="ONM49362.1"/>
    </source>
</evidence>
<reference evidence="8 9" key="1">
    <citation type="journal article" date="2016" name="Antonie Van Leeuwenhoek">
        <title>Nocardia donostiensis sp. nov., isolated from human respiratory specimens.</title>
        <authorList>
            <person name="Ercibengoa M."/>
            <person name="Bell M."/>
            <person name="Marimon J.M."/>
            <person name="Humrighouse B."/>
            <person name="Klenk H.P."/>
            <person name="Potter G."/>
            <person name="Perez-Trallero E."/>
        </authorList>
    </citation>
    <scope>NUCLEOTIDE SEQUENCE [LARGE SCALE GENOMIC DNA]</scope>
    <source>
        <strain evidence="8 9">X1655</strain>
    </source>
</reference>
<comment type="caution">
    <text evidence="8">The sequence shown here is derived from an EMBL/GenBank/DDBJ whole genome shotgun (WGS) entry which is preliminary data.</text>
</comment>
<organism evidence="8 9">
    <name type="scientific">Nocardia donostiensis</name>
    <dbReference type="NCBI Taxonomy" id="1538463"/>
    <lineage>
        <taxon>Bacteria</taxon>
        <taxon>Bacillati</taxon>
        <taxon>Actinomycetota</taxon>
        <taxon>Actinomycetes</taxon>
        <taxon>Mycobacteriales</taxon>
        <taxon>Nocardiaceae</taxon>
        <taxon>Nocardia</taxon>
    </lineage>
</organism>
<sequence>MGNHRVMSTPAEQPYDPGAIPQDKPGHAGPHDEVASRPRRKLAKSKTGYTWTGLVIAALLGILVLIFILQNPDKADMQLLFWNFAIPLGVLVLLSAITGALVMALVGGARIIQLRRAAKRG</sequence>
<evidence type="ECO:0000256" key="2">
    <source>
        <dbReference type="ARBA" id="ARBA00022692"/>
    </source>
</evidence>